<name>A0A1U7XUP8_NICSY</name>
<evidence type="ECO:0000313" key="2">
    <source>
        <dbReference type="RefSeq" id="XP_009790639.1"/>
    </source>
</evidence>
<reference evidence="2" key="2">
    <citation type="submission" date="2025-08" db="UniProtKB">
        <authorList>
            <consortium name="RefSeq"/>
        </authorList>
    </citation>
    <scope>IDENTIFICATION</scope>
    <source>
        <tissue evidence="2">Leaf</tissue>
    </source>
</reference>
<organism evidence="1 2">
    <name type="scientific">Nicotiana sylvestris</name>
    <name type="common">Wood tobacco</name>
    <name type="synonym">South American tobacco</name>
    <dbReference type="NCBI Taxonomy" id="4096"/>
    <lineage>
        <taxon>Eukaryota</taxon>
        <taxon>Viridiplantae</taxon>
        <taxon>Streptophyta</taxon>
        <taxon>Embryophyta</taxon>
        <taxon>Tracheophyta</taxon>
        <taxon>Spermatophyta</taxon>
        <taxon>Magnoliopsida</taxon>
        <taxon>eudicotyledons</taxon>
        <taxon>Gunneridae</taxon>
        <taxon>Pentapetalae</taxon>
        <taxon>asterids</taxon>
        <taxon>lamiids</taxon>
        <taxon>Solanales</taxon>
        <taxon>Solanaceae</taxon>
        <taxon>Nicotianoideae</taxon>
        <taxon>Nicotianeae</taxon>
        <taxon>Nicotiana</taxon>
    </lineage>
</organism>
<dbReference type="Proteomes" id="UP000189701">
    <property type="component" value="Unplaced"/>
</dbReference>
<proteinExistence type="predicted"/>
<dbReference type="AlphaFoldDB" id="A0A1U7XUP8"/>
<keyword evidence="1" id="KW-1185">Reference proteome</keyword>
<accession>A0A1U7XUP8</accession>
<protein>
    <submittedName>
        <fullName evidence="2">Uncharacterized protein LOC104238067</fullName>
    </submittedName>
</protein>
<sequence length="134" mass="14453">MLGYQAVPWGEAALLQCDGALNGAQRARVFEERKLPEPVVLGVFGSKTVVPPSEYAFPGVDSSGAEGAGSTGVCSAFEEVRRLHFMLQKKTEVREYLKVKAGRVRNACGELRAQVQAQALEERGTLAKVPSFKA</sequence>
<gene>
    <name evidence="2" type="primary">LOC104238067</name>
</gene>
<reference evidence="1" key="1">
    <citation type="journal article" date="2013" name="Genome Biol.">
        <title>Reference genomes and transcriptomes of Nicotiana sylvestris and Nicotiana tomentosiformis.</title>
        <authorList>
            <person name="Sierro N."/>
            <person name="Battey J.N."/>
            <person name="Ouadi S."/>
            <person name="Bovet L."/>
            <person name="Goepfert S."/>
            <person name="Bakaher N."/>
            <person name="Peitsch M.C."/>
            <person name="Ivanov N.V."/>
        </authorList>
    </citation>
    <scope>NUCLEOTIDE SEQUENCE [LARGE SCALE GENOMIC DNA]</scope>
</reference>
<evidence type="ECO:0000313" key="1">
    <source>
        <dbReference type="Proteomes" id="UP000189701"/>
    </source>
</evidence>
<dbReference type="RefSeq" id="XP_009790639.1">
    <property type="nucleotide sequence ID" value="XM_009792337.1"/>
</dbReference>